<evidence type="ECO:0000313" key="5">
    <source>
        <dbReference type="Proteomes" id="UP000053660"/>
    </source>
</evidence>
<accession>A0A0B1SQK0</accession>
<evidence type="ECO:0000259" key="3">
    <source>
        <dbReference type="PROSITE" id="PS50158"/>
    </source>
</evidence>
<evidence type="ECO:0000256" key="1">
    <source>
        <dbReference type="PROSITE-ProRule" id="PRU00047"/>
    </source>
</evidence>
<organism evidence="4 5">
    <name type="scientific">Oesophagostomum dentatum</name>
    <name type="common">Nodular worm</name>
    <dbReference type="NCBI Taxonomy" id="61180"/>
    <lineage>
        <taxon>Eukaryota</taxon>
        <taxon>Metazoa</taxon>
        <taxon>Ecdysozoa</taxon>
        <taxon>Nematoda</taxon>
        <taxon>Chromadorea</taxon>
        <taxon>Rhabditida</taxon>
        <taxon>Rhabditina</taxon>
        <taxon>Rhabditomorpha</taxon>
        <taxon>Strongyloidea</taxon>
        <taxon>Strongylidae</taxon>
        <taxon>Oesophagostomum</taxon>
    </lineage>
</organism>
<keyword evidence="1" id="KW-0862">Zinc</keyword>
<keyword evidence="1" id="KW-0863">Zinc-finger</keyword>
<feature type="region of interest" description="Disordered" evidence="2">
    <location>
        <begin position="477"/>
        <end position="620"/>
    </location>
</feature>
<evidence type="ECO:0000313" key="4">
    <source>
        <dbReference type="EMBL" id="KHJ86131.1"/>
    </source>
</evidence>
<keyword evidence="1" id="KW-0479">Metal-binding</keyword>
<dbReference type="Proteomes" id="UP000053660">
    <property type="component" value="Unassembled WGS sequence"/>
</dbReference>
<dbReference type="GO" id="GO:0004190">
    <property type="term" value="F:aspartic-type endopeptidase activity"/>
    <property type="evidence" value="ECO:0007669"/>
    <property type="project" value="InterPro"/>
</dbReference>
<dbReference type="PROSITE" id="PS50158">
    <property type="entry name" value="ZF_CCHC"/>
    <property type="match status" value="1"/>
</dbReference>
<feature type="compositionally biased region" description="Low complexity" evidence="2">
    <location>
        <begin position="596"/>
        <end position="620"/>
    </location>
</feature>
<evidence type="ECO:0000256" key="2">
    <source>
        <dbReference type="SAM" id="MobiDB-lite"/>
    </source>
</evidence>
<sequence length="724" mass="81868">MSKIGAAKSKLSYSVNFLTRITSQVDQSYLQPYAPKSTPEAQHRSLSRRVARMKSAKLTIETALDKLLERFDAVYRDVAAFEDPESATAEVDKHWEQIKGNTIINETRQLLSKLDAQIDADDLLLDQLQDQINTVPPLANASSREQLNLNATLNAPNDNLAHSASSVAAAKSPHQNADSIASNADDCAVQLRKIELPTFDGDPAQFYDFWAKFKATVHNNPSLTLANKFLHLVNCLKGAAATYIEAYDITDPRNYDRAIEELLNRYDRPEFTHNYYLQKLEQISPSDGSASSQRITLSRIRACILQLQRFEDPNNSLALKNMVRRKFPRETQLEVIKMENRQSGKVWNLHELLEGFDKHIAELEKIDDRTLYLNTAEDQSVHSQSADEDDVDTRPSTPQPPYNPDICCFCGSANHVSTCCPIPSLPSSRRYVVDCLQLCYKCLAKGHVASSCTAANCNRCGRAHHPLLCLTNPIPRSSSVGRSSSNTCEPRDYRGSSRSRHTIRDSSRERRHYSRRSHSYDSSCSPRRSRSHDRVSHRSSRYYSPSPNRSSHRHHSPYHRRYHSYRRSSPYPSRSPPVVRFSDSTYGSPSRRRSSRSPSRSPSMSPSRSRSHSHAVSASPTEYQQVIDCLPSVNDEKVRTSLGPYKTVLMIVRGYIQHGITRELEPIHMLLDSGAQMSFITDDAVDRLCLNAHNRRPLTLVGFGDHRSKEISGFLDVELFNKYG</sequence>
<proteinExistence type="predicted"/>
<dbReference type="InterPro" id="IPR001969">
    <property type="entry name" value="Aspartic_peptidase_AS"/>
</dbReference>
<gene>
    <name evidence="4" type="ORF">OESDEN_14126</name>
</gene>
<dbReference type="OrthoDB" id="7444419at2759"/>
<protein>
    <submittedName>
        <fullName evidence="4">Zinc knuckle</fullName>
    </submittedName>
</protein>
<dbReference type="PROSITE" id="PS00141">
    <property type="entry name" value="ASP_PROTEASE"/>
    <property type="match status" value="1"/>
</dbReference>
<keyword evidence="5" id="KW-1185">Reference proteome</keyword>
<dbReference type="Pfam" id="PF03564">
    <property type="entry name" value="DUF1759"/>
    <property type="match status" value="1"/>
</dbReference>
<dbReference type="InterPro" id="IPR005312">
    <property type="entry name" value="DUF1759"/>
</dbReference>
<name>A0A0B1SQK0_OESDE</name>
<feature type="domain" description="CCHC-type" evidence="3">
    <location>
        <begin position="439"/>
        <end position="452"/>
    </location>
</feature>
<dbReference type="AlphaFoldDB" id="A0A0B1SQK0"/>
<reference evidence="4 5" key="1">
    <citation type="submission" date="2014-03" db="EMBL/GenBank/DDBJ databases">
        <title>Draft genome of the hookworm Oesophagostomum dentatum.</title>
        <authorList>
            <person name="Mitreva M."/>
        </authorList>
    </citation>
    <scope>NUCLEOTIDE SEQUENCE [LARGE SCALE GENOMIC DNA]</scope>
    <source>
        <strain evidence="4 5">OD-Hann</strain>
    </source>
</reference>
<dbReference type="SMART" id="SM00343">
    <property type="entry name" value="ZnF_C2HC"/>
    <property type="match status" value="2"/>
</dbReference>
<feature type="compositionally biased region" description="Basic residues" evidence="2">
    <location>
        <begin position="527"/>
        <end position="540"/>
    </location>
</feature>
<dbReference type="EMBL" id="KN561435">
    <property type="protein sequence ID" value="KHJ86131.1"/>
    <property type="molecule type" value="Genomic_DNA"/>
</dbReference>
<feature type="region of interest" description="Disordered" evidence="2">
    <location>
        <begin position="377"/>
        <end position="398"/>
    </location>
</feature>
<dbReference type="GO" id="GO:0006508">
    <property type="term" value="P:proteolysis"/>
    <property type="evidence" value="ECO:0007669"/>
    <property type="project" value="InterPro"/>
</dbReference>
<feature type="compositionally biased region" description="Basic residues" evidence="2">
    <location>
        <begin position="550"/>
        <end position="566"/>
    </location>
</feature>
<feature type="compositionally biased region" description="Low complexity" evidence="2">
    <location>
        <begin position="567"/>
        <end position="580"/>
    </location>
</feature>
<dbReference type="InterPro" id="IPR001878">
    <property type="entry name" value="Znf_CCHC"/>
</dbReference>
<dbReference type="PANTHER" id="PTHR47331">
    <property type="entry name" value="PHD-TYPE DOMAIN-CONTAINING PROTEIN"/>
    <property type="match status" value="1"/>
</dbReference>
<dbReference type="GO" id="GO:0003676">
    <property type="term" value="F:nucleic acid binding"/>
    <property type="evidence" value="ECO:0007669"/>
    <property type="project" value="InterPro"/>
</dbReference>
<dbReference type="GO" id="GO:0008270">
    <property type="term" value="F:zinc ion binding"/>
    <property type="evidence" value="ECO:0007669"/>
    <property type="project" value="UniProtKB-KW"/>
</dbReference>